<dbReference type="InterPro" id="IPR013708">
    <property type="entry name" value="Shikimate_DH-bd_N"/>
</dbReference>
<dbReference type="CDD" id="cd01065">
    <property type="entry name" value="NAD_bind_Shikimate_DH"/>
    <property type="match status" value="1"/>
</dbReference>
<evidence type="ECO:0000256" key="3">
    <source>
        <dbReference type="ARBA" id="ARBA00022857"/>
    </source>
</evidence>
<feature type="domain" description="SDH C-terminal" evidence="14">
    <location>
        <begin position="240"/>
        <end position="270"/>
    </location>
</feature>
<dbReference type="Pfam" id="PF01488">
    <property type="entry name" value="Shikimate_DH"/>
    <property type="match status" value="1"/>
</dbReference>
<dbReference type="RefSeq" id="WP_069703077.1">
    <property type="nucleotide sequence ID" value="NZ_MJAT01000037.1"/>
</dbReference>
<dbReference type="EMBL" id="MJAT01000037">
    <property type="protein sequence ID" value="OEH84650.1"/>
    <property type="molecule type" value="Genomic_DNA"/>
</dbReference>
<dbReference type="GO" id="GO:0004764">
    <property type="term" value="F:shikimate 3-dehydrogenase (NADP+) activity"/>
    <property type="evidence" value="ECO:0007669"/>
    <property type="project" value="UniProtKB-UniRule"/>
</dbReference>
<feature type="binding site" evidence="10">
    <location>
        <position position="219"/>
    </location>
    <ligand>
        <name>shikimate</name>
        <dbReference type="ChEBI" id="CHEBI:36208"/>
    </ligand>
</feature>
<name>A0A1E5L3D3_9FIRM</name>
<feature type="binding site" evidence="10">
    <location>
        <position position="247"/>
    </location>
    <ligand>
        <name>shikimate</name>
        <dbReference type="ChEBI" id="CHEBI:36208"/>
    </ligand>
</feature>
<keyword evidence="3 10" id="KW-0521">NADP</keyword>
<proteinExistence type="inferred from homology"/>
<evidence type="ECO:0000313" key="15">
    <source>
        <dbReference type="EMBL" id="OEH84650.1"/>
    </source>
</evidence>
<sequence>MKIVGLFGHPVSHSLSPMMHNLAFEKMALPYRYFAFDINPDQVKQAVDSIRVLGIRGVNVTIPYKETVIPFLDAVDRSATMIGAVNTIVNDGGKLTGYNTDGQGYVMSLEEELNVNVQDLDIVILGAGGAARGIIFSLLEKNARNIALYNRNKERAEKLVAEFDKEQASKIMVIHDLEQLHKYHLIINTTPSGMYPNVNETPIDIAYVSPSHLVSDIVYNPLMTKFLKQAQTKGATIHHGLGMFIYQGAIAFELWTGQKPPVQEMYKAVQTHLIKQ</sequence>
<feature type="domain" description="Shikimate dehydrogenase substrate binding N-terminal" evidence="13">
    <location>
        <begin position="6"/>
        <end position="88"/>
    </location>
</feature>
<dbReference type="InterPro" id="IPR006151">
    <property type="entry name" value="Shikm_DH/Glu-tRNA_Rdtase"/>
</dbReference>
<dbReference type="FunFam" id="3.40.50.720:FF:000086">
    <property type="entry name" value="Quinate/shikimate dehydrogenase"/>
    <property type="match status" value="1"/>
</dbReference>
<keyword evidence="4 10" id="KW-0560">Oxidoreductase</keyword>
<comment type="catalytic activity">
    <reaction evidence="7">
        <text>L-quinate + NAD(+) = 3-dehydroquinate + NADH + H(+)</text>
        <dbReference type="Rhea" id="RHEA:22364"/>
        <dbReference type="ChEBI" id="CHEBI:15378"/>
        <dbReference type="ChEBI" id="CHEBI:29751"/>
        <dbReference type="ChEBI" id="CHEBI:32364"/>
        <dbReference type="ChEBI" id="CHEBI:57540"/>
        <dbReference type="ChEBI" id="CHEBI:57945"/>
        <dbReference type="EC" id="1.1.1.24"/>
    </reaction>
</comment>
<comment type="similarity">
    <text evidence="10">Belongs to the shikimate dehydrogenase family.</text>
</comment>
<dbReference type="GO" id="GO:0019632">
    <property type="term" value="P:shikimate metabolic process"/>
    <property type="evidence" value="ECO:0007669"/>
    <property type="project" value="InterPro"/>
</dbReference>
<feature type="binding site" evidence="10">
    <location>
        <position position="101"/>
    </location>
    <ligand>
        <name>shikimate</name>
        <dbReference type="ChEBI" id="CHEBI:36208"/>
    </ligand>
</feature>
<evidence type="ECO:0000256" key="2">
    <source>
        <dbReference type="ARBA" id="ARBA00022605"/>
    </source>
</evidence>
<evidence type="ECO:0000313" key="16">
    <source>
        <dbReference type="Proteomes" id="UP000095255"/>
    </source>
</evidence>
<dbReference type="Proteomes" id="UP000095255">
    <property type="component" value="Unassembled WGS sequence"/>
</dbReference>
<dbReference type="STRING" id="1390249.BHU72_09150"/>
<keyword evidence="5 10" id="KW-0057">Aromatic amino acid biosynthesis</keyword>
<organism evidence="15 16">
    <name type="scientific">Desulfuribacillus stibiiarsenatis</name>
    <dbReference type="NCBI Taxonomy" id="1390249"/>
    <lineage>
        <taxon>Bacteria</taxon>
        <taxon>Bacillati</taxon>
        <taxon>Bacillota</taxon>
        <taxon>Desulfuribacillia</taxon>
        <taxon>Desulfuribacillales</taxon>
        <taxon>Desulfuribacillaceae</taxon>
        <taxon>Desulfuribacillus</taxon>
    </lineage>
</organism>
<comment type="caution">
    <text evidence="10">Lacks conserved residue(s) required for the propagation of feature annotation.</text>
</comment>
<comment type="catalytic activity">
    <reaction evidence="8">
        <text>shikimate + NAD(+) = 3-dehydroshikimate + NADH + H(+)</text>
        <dbReference type="Rhea" id="RHEA:17741"/>
        <dbReference type="ChEBI" id="CHEBI:15378"/>
        <dbReference type="ChEBI" id="CHEBI:16630"/>
        <dbReference type="ChEBI" id="CHEBI:36208"/>
        <dbReference type="ChEBI" id="CHEBI:57540"/>
        <dbReference type="ChEBI" id="CHEBI:57945"/>
    </reaction>
</comment>
<dbReference type="InterPro" id="IPR011342">
    <property type="entry name" value="Shikimate_DH"/>
</dbReference>
<dbReference type="GO" id="GO:0009423">
    <property type="term" value="P:chorismate biosynthetic process"/>
    <property type="evidence" value="ECO:0007669"/>
    <property type="project" value="UniProtKB-UniRule"/>
</dbReference>
<dbReference type="AlphaFoldDB" id="A0A1E5L3D3"/>
<dbReference type="PANTHER" id="PTHR21089:SF1">
    <property type="entry name" value="BIFUNCTIONAL 3-DEHYDROQUINATE DEHYDRATASE_SHIKIMATE DEHYDROGENASE, CHLOROPLASTIC"/>
    <property type="match status" value="1"/>
</dbReference>
<feature type="binding site" evidence="10">
    <location>
        <position position="240"/>
    </location>
    <ligand>
        <name>NADP(+)</name>
        <dbReference type="ChEBI" id="CHEBI:58349"/>
    </ligand>
</feature>
<evidence type="ECO:0000259" key="14">
    <source>
        <dbReference type="Pfam" id="PF18317"/>
    </source>
</evidence>
<dbReference type="HAMAP" id="MF_00222">
    <property type="entry name" value="Shikimate_DH_AroE"/>
    <property type="match status" value="1"/>
</dbReference>
<comment type="pathway">
    <text evidence="1 10">Metabolic intermediate biosynthesis; chorismate biosynthesis; chorismate from D-erythrose 4-phosphate and phosphoenolpyruvate: step 4/7.</text>
</comment>
<dbReference type="Pfam" id="PF08501">
    <property type="entry name" value="Shikimate_dh_N"/>
    <property type="match status" value="1"/>
</dbReference>
<dbReference type="SUPFAM" id="SSF51735">
    <property type="entry name" value="NAD(P)-binding Rossmann-fold domains"/>
    <property type="match status" value="1"/>
</dbReference>
<dbReference type="SUPFAM" id="SSF53223">
    <property type="entry name" value="Aminoacid dehydrogenase-like, N-terminal domain"/>
    <property type="match status" value="1"/>
</dbReference>
<keyword evidence="11" id="KW-0175">Coiled coil</keyword>
<gene>
    <name evidence="10" type="primary">aroE</name>
    <name evidence="15" type="ORF">BHU72_09150</name>
</gene>
<keyword evidence="2 10" id="KW-0028">Amino-acid biosynthesis</keyword>
<feature type="binding site" evidence="10">
    <location>
        <begin position="14"/>
        <end position="16"/>
    </location>
    <ligand>
        <name>shikimate</name>
        <dbReference type="ChEBI" id="CHEBI:36208"/>
    </ligand>
</feature>
<dbReference type="InterPro" id="IPR022893">
    <property type="entry name" value="Shikimate_DH_fam"/>
</dbReference>
<feature type="domain" description="Quinate/shikimate 5-dehydrogenase/glutamyl-tRNA reductase" evidence="12">
    <location>
        <begin position="116"/>
        <end position="192"/>
    </location>
</feature>
<evidence type="ECO:0000256" key="8">
    <source>
        <dbReference type="ARBA" id="ARBA00052329"/>
    </source>
</evidence>
<evidence type="ECO:0000256" key="6">
    <source>
        <dbReference type="ARBA" id="ARBA00049442"/>
    </source>
</evidence>
<dbReference type="InterPro" id="IPR036291">
    <property type="entry name" value="NAD(P)-bd_dom_sf"/>
</dbReference>
<dbReference type="NCBIfam" id="TIGR00507">
    <property type="entry name" value="aroE"/>
    <property type="match status" value="1"/>
</dbReference>
<dbReference type="OrthoDB" id="9792692at2"/>
<feature type="active site" description="Proton acceptor" evidence="10">
    <location>
        <position position="65"/>
    </location>
</feature>
<dbReference type="GO" id="GO:0030266">
    <property type="term" value="F:quinate 3-dehydrogenase (NAD+) activity"/>
    <property type="evidence" value="ECO:0007669"/>
    <property type="project" value="UniProtKB-EC"/>
</dbReference>
<feature type="coiled-coil region" evidence="11">
    <location>
        <begin position="139"/>
        <end position="166"/>
    </location>
</feature>
<dbReference type="PANTHER" id="PTHR21089">
    <property type="entry name" value="SHIKIMATE DEHYDROGENASE"/>
    <property type="match status" value="1"/>
</dbReference>
<evidence type="ECO:0000256" key="10">
    <source>
        <dbReference type="HAMAP-Rule" id="MF_00222"/>
    </source>
</evidence>
<dbReference type="GO" id="GO:0009073">
    <property type="term" value="P:aromatic amino acid family biosynthetic process"/>
    <property type="evidence" value="ECO:0007669"/>
    <property type="project" value="UniProtKB-KW"/>
</dbReference>
<evidence type="ECO:0000256" key="4">
    <source>
        <dbReference type="ARBA" id="ARBA00023002"/>
    </source>
</evidence>
<evidence type="ECO:0000256" key="7">
    <source>
        <dbReference type="ARBA" id="ARBA00051639"/>
    </source>
</evidence>
<dbReference type="GO" id="GO:0050661">
    <property type="term" value="F:NADP binding"/>
    <property type="evidence" value="ECO:0007669"/>
    <property type="project" value="InterPro"/>
</dbReference>
<dbReference type="GO" id="GO:0052734">
    <property type="term" value="F:shikimate 3-dehydrogenase (NAD+) activity"/>
    <property type="evidence" value="ECO:0007669"/>
    <property type="project" value="RHEA"/>
</dbReference>
<comment type="catalytic activity">
    <reaction evidence="6 10">
        <text>shikimate + NADP(+) = 3-dehydroshikimate + NADPH + H(+)</text>
        <dbReference type="Rhea" id="RHEA:17737"/>
        <dbReference type="ChEBI" id="CHEBI:15378"/>
        <dbReference type="ChEBI" id="CHEBI:16630"/>
        <dbReference type="ChEBI" id="CHEBI:36208"/>
        <dbReference type="ChEBI" id="CHEBI:57783"/>
        <dbReference type="ChEBI" id="CHEBI:58349"/>
        <dbReference type="EC" id="1.1.1.25"/>
    </reaction>
</comment>
<dbReference type="GO" id="GO:0005829">
    <property type="term" value="C:cytosol"/>
    <property type="evidence" value="ECO:0007669"/>
    <property type="project" value="TreeGrafter"/>
</dbReference>
<dbReference type="Pfam" id="PF18317">
    <property type="entry name" value="SDH_C"/>
    <property type="match status" value="1"/>
</dbReference>
<comment type="pathway">
    <text evidence="9">Aromatic compound metabolism; 3,4-dihydroxybenzoate biosynthesis; 3-dehydroquinate from D-quinate (NAD(+) route).</text>
</comment>
<dbReference type="Gene3D" id="3.40.50.10860">
    <property type="entry name" value="Leucine Dehydrogenase, chain A, domain 1"/>
    <property type="match status" value="1"/>
</dbReference>
<evidence type="ECO:0000256" key="11">
    <source>
        <dbReference type="SAM" id="Coils"/>
    </source>
</evidence>
<evidence type="ECO:0000256" key="9">
    <source>
        <dbReference type="ARBA" id="ARBA00060613"/>
    </source>
</evidence>
<evidence type="ECO:0000259" key="12">
    <source>
        <dbReference type="Pfam" id="PF01488"/>
    </source>
</evidence>
<keyword evidence="16" id="KW-1185">Reference proteome</keyword>
<dbReference type="NCBIfam" id="NF001314">
    <property type="entry name" value="PRK00258.2-2"/>
    <property type="match status" value="1"/>
</dbReference>
<dbReference type="NCBIfam" id="NF001319">
    <property type="entry name" value="PRK00258.3-3"/>
    <property type="match status" value="1"/>
</dbReference>
<dbReference type="GO" id="GO:0008652">
    <property type="term" value="P:amino acid biosynthetic process"/>
    <property type="evidence" value="ECO:0007669"/>
    <property type="project" value="UniProtKB-KW"/>
</dbReference>
<dbReference type="InterPro" id="IPR041121">
    <property type="entry name" value="SDH_C"/>
</dbReference>
<feature type="binding site" evidence="10">
    <location>
        <position position="61"/>
    </location>
    <ligand>
        <name>shikimate</name>
        <dbReference type="ChEBI" id="CHEBI:36208"/>
    </ligand>
</feature>
<evidence type="ECO:0000259" key="13">
    <source>
        <dbReference type="Pfam" id="PF08501"/>
    </source>
</evidence>
<dbReference type="EC" id="1.1.1.25" evidence="10"/>
<dbReference type="UniPathway" id="UPA00053">
    <property type="reaction ID" value="UER00087"/>
</dbReference>
<dbReference type="InterPro" id="IPR046346">
    <property type="entry name" value="Aminoacid_DH-like_N_sf"/>
</dbReference>
<evidence type="ECO:0000256" key="5">
    <source>
        <dbReference type="ARBA" id="ARBA00023141"/>
    </source>
</evidence>
<dbReference type="NCBIfam" id="NF001310">
    <property type="entry name" value="PRK00258.1-2"/>
    <property type="match status" value="1"/>
</dbReference>
<feature type="binding site" evidence="10">
    <location>
        <position position="217"/>
    </location>
    <ligand>
        <name>NADP(+)</name>
        <dbReference type="ChEBI" id="CHEBI:58349"/>
    </ligand>
</feature>
<reference evidence="15 16" key="1">
    <citation type="submission" date="2016-09" db="EMBL/GenBank/DDBJ databases">
        <title>Desulfuribacillus arsenicus sp. nov., an obligately anaerobic, dissimilatory arsenic- and antimonate-reducing bacterium isolated from anoxic sediments.</title>
        <authorList>
            <person name="Abin C.A."/>
            <person name="Hollibaugh J.T."/>
        </authorList>
    </citation>
    <scope>NUCLEOTIDE SEQUENCE [LARGE SCALE GENOMIC DNA]</scope>
    <source>
        <strain evidence="15 16">MLFW-2</strain>
    </source>
</reference>
<dbReference type="Gene3D" id="3.40.50.720">
    <property type="entry name" value="NAD(P)-binding Rossmann-like Domain"/>
    <property type="match status" value="1"/>
</dbReference>
<protein>
    <recommendedName>
        <fullName evidence="10">Shikimate dehydrogenase (NADP(+))</fullName>
        <shortName evidence="10">SDH</shortName>
        <ecNumber evidence="10">1.1.1.25</ecNumber>
    </recommendedName>
</protein>
<feature type="binding site" evidence="10">
    <location>
        <begin position="126"/>
        <end position="130"/>
    </location>
    <ligand>
        <name>NADP(+)</name>
        <dbReference type="ChEBI" id="CHEBI:58349"/>
    </ligand>
</feature>
<comment type="subunit">
    <text evidence="10">Homodimer.</text>
</comment>
<evidence type="ECO:0000256" key="1">
    <source>
        <dbReference type="ARBA" id="ARBA00004871"/>
    </source>
</evidence>
<comment type="function">
    <text evidence="10">Involved in the biosynthesis of the chorismate, which leads to the biosynthesis of aromatic amino acids. Catalyzes the reversible NADPH linked reduction of 3-dehydroshikimate (DHSA) to yield shikimate (SA).</text>
</comment>
<feature type="binding site" evidence="10">
    <location>
        <position position="86"/>
    </location>
    <ligand>
        <name>shikimate</name>
        <dbReference type="ChEBI" id="CHEBI:36208"/>
    </ligand>
</feature>
<comment type="caution">
    <text evidence="15">The sequence shown here is derived from an EMBL/GenBank/DDBJ whole genome shotgun (WGS) entry which is preliminary data.</text>
</comment>
<accession>A0A1E5L3D3</accession>